<evidence type="ECO:0000313" key="7">
    <source>
        <dbReference type="EMBL" id="WMX44592.1"/>
    </source>
</evidence>
<evidence type="ECO:0000259" key="6">
    <source>
        <dbReference type="PROSITE" id="PS50075"/>
    </source>
</evidence>
<evidence type="ECO:0000256" key="3">
    <source>
        <dbReference type="ARBA" id="ARBA00022679"/>
    </source>
</evidence>
<sequence>MSGKAPGEPGEREFAAWLTERIGRYAGREVGDDEDLSGWGLDSVALLSLCGEIEEQFGPLFDPADVWTHPTVRDLAHYLAMRHGMRRNSGRVRAAFVFTGQGAQHPRMTAGLHRELTAYRRHLARADEAVAPYLGRSVAGLIFDGDDRVHQTALTQPALFAVGYALAMTLVEEEGVRPVAVLGHGIGELAAAVVAGALSLDDAARLVCCRGAFMQYLPSGGGMMATCASPYEAADAAAGEPQVTIGAFNAARATVLSGPVEDLERVRERLAAVGIASTFLQVQHAFQSPLMQPMTSRFEAAARHVTAGRPELPYYSTVYGREYDEPLSTAYWTAQITTPVRFADAARRMLAQQGPSHVVEIGPRAVLTPFLRRIAGARAPSACRPAAARRATRSTWPASCRNSTRARCRNTDAGRSAGRETGRETGREPVGIGRKTGGTGTEADGTGTEAGGTGTGDRGDRVGGSRYGRPGGGPVGALTNPTGSSRPPPRCGWRRCGYAR</sequence>
<dbReference type="InterPro" id="IPR050091">
    <property type="entry name" value="PKS_NRPS_Biosynth_Enz"/>
</dbReference>
<feature type="domain" description="Carrier" evidence="6">
    <location>
        <begin position="5"/>
        <end position="83"/>
    </location>
</feature>
<keyword evidence="2" id="KW-0597">Phosphoprotein</keyword>
<dbReference type="InterPro" id="IPR001227">
    <property type="entry name" value="Ac_transferase_dom_sf"/>
</dbReference>
<evidence type="ECO:0000313" key="8">
    <source>
        <dbReference type="Proteomes" id="UP001250858"/>
    </source>
</evidence>
<dbReference type="InterPro" id="IPR016035">
    <property type="entry name" value="Acyl_Trfase/lysoPLipase"/>
</dbReference>
<evidence type="ECO:0000256" key="4">
    <source>
        <dbReference type="ARBA" id="ARBA00023194"/>
    </source>
</evidence>
<dbReference type="Gene3D" id="3.40.366.10">
    <property type="entry name" value="Malonyl-Coenzyme A Acyl Carrier Protein, domain 2"/>
    <property type="match status" value="1"/>
</dbReference>
<dbReference type="SMART" id="SM00827">
    <property type="entry name" value="PKS_AT"/>
    <property type="match status" value="1"/>
</dbReference>
<dbReference type="InterPro" id="IPR014043">
    <property type="entry name" value="Acyl_transferase_dom"/>
</dbReference>
<dbReference type="InterPro" id="IPR036736">
    <property type="entry name" value="ACP-like_sf"/>
</dbReference>
<keyword evidence="4" id="KW-0045">Antibiotic biosynthesis</keyword>
<dbReference type="SMART" id="SM00823">
    <property type="entry name" value="PKS_PP"/>
    <property type="match status" value="1"/>
</dbReference>
<dbReference type="PANTHER" id="PTHR43775">
    <property type="entry name" value="FATTY ACID SYNTHASE"/>
    <property type="match status" value="1"/>
</dbReference>
<evidence type="ECO:0000256" key="2">
    <source>
        <dbReference type="ARBA" id="ARBA00022553"/>
    </source>
</evidence>
<dbReference type="InterPro" id="IPR020806">
    <property type="entry name" value="PKS_PP-bd"/>
</dbReference>
<evidence type="ECO:0000256" key="5">
    <source>
        <dbReference type="SAM" id="MobiDB-lite"/>
    </source>
</evidence>
<keyword evidence="1" id="KW-0596">Phosphopantetheine</keyword>
<dbReference type="EMBL" id="CP133762">
    <property type="protein sequence ID" value="WMX44592.1"/>
    <property type="molecule type" value="Genomic_DNA"/>
</dbReference>
<dbReference type="GO" id="GO:0016746">
    <property type="term" value="F:acyltransferase activity"/>
    <property type="evidence" value="ECO:0007669"/>
    <property type="project" value="UniProtKB-KW"/>
</dbReference>
<dbReference type="Pfam" id="PF00550">
    <property type="entry name" value="PP-binding"/>
    <property type="match status" value="1"/>
</dbReference>
<dbReference type="Pfam" id="PF00698">
    <property type="entry name" value="Acyl_transf_1"/>
    <property type="match status" value="1"/>
</dbReference>
<reference evidence="7 8" key="1">
    <citation type="submission" date="2023-09" db="EMBL/GenBank/DDBJ databases">
        <title>Complete genome of Streptomyces roseicoloratus T14.</title>
        <authorList>
            <person name="Bashizi T."/>
            <person name="Kim M.-J."/>
            <person name="Lee G."/>
            <person name="Tagele S.B."/>
            <person name="Shin J.-H."/>
        </authorList>
    </citation>
    <scope>NUCLEOTIDE SEQUENCE [LARGE SCALE GENOMIC DNA]</scope>
    <source>
        <strain evidence="7 8">T14</strain>
    </source>
</reference>
<proteinExistence type="predicted"/>
<dbReference type="PROSITE" id="PS50075">
    <property type="entry name" value="CARRIER"/>
    <property type="match status" value="1"/>
</dbReference>
<dbReference type="SUPFAM" id="SSF47336">
    <property type="entry name" value="ACP-like"/>
    <property type="match status" value="1"/>
</dbReference>
<dbReference type="RefSeq" id="WP_309548095.1">
    <property type="nucleotide sequence ID" value="NZ_CP133762.1"/>
</dbReference>
<feature type="compositionally biased region" description="Gly residues" evidence="5">
    <location>
        <begin position="465"/>
        <end position="475"/>
    </location>
</feature>
<evidence type="ECO:0000256" key="1">
    <source>
        <dbReference type="ARBA" id="ARBA00022450"/>
    </source>
</evidence>
<dbReference type="SUPFAM" id="SSF55048">
    <property type="entry name" value="Probable ACP-binding domain of malonyl-CoA ACP transacylase"/>
    <property type="match status" value="1"/>
</dbReference>
<name>A0ABY9RQX9_9ACTN</name>
<feature type="compositionally biased region" description="Low complexity" evidence="5">
    <location>
        <begin position="385"/>
        <end position="399"/>
    </location>
</feature>
<accession>A0ABY9RQX9</accession>
<keyword evidence="3" id="KW-0808">Transferase</keyword>
<dbReference type="Proteomes" id="UP001250858">
    <property type="component" value="Chromosome"/>
</dbReference>
<keyword evidence="8" id="KW-1185">Reference proteome</keyword>
<dbReference type="SUPFAM" id="SSF52151">
    <property type="entry name" value="FabD/lysophospholipase-like"/>
    <property type="match status" value="1"/>
</dbReference>
<dbReference type="InterPro" id="IPR016036">
    <property type="entry name" value="Malonyl_transacylase_ACP-bd"/>
</dbReference>
<dbReference type="InterPro" id="IPR009081">
    <property type="entry name" value="PP-bd_ACP"/>
</dbReference>
<dbReference type="PANTHER" id="PTHR43775:SF37">
    <property type="entry name" value="SI:DKEY-61P9.11"/>
    <property type="match status" value="1"/>
</dbReference>
<gene>
    <name evidence="7" type="ORF">RGF97_06570</name>
</gene>
<feature type="region of interest" description="Disordered" evidence="5">
    <location>
        <begin position="385"/>
        <end position="500"/>
    </location>
</feature>
<protein>
    <submittedName>
        <fullName evidence="7">Acyltransferase domain-containing protein</fullName>
    </submittedName>
</protein>
<keyword evidence="7" id="KW-0012">Acyltransferase</keyword>
<dbReference type="Gene3D" id="1.10.1200.10">
    <property type="entry name" value="ACP-like"/>
    <property type="match status" value="1"/>
</dbReference>
<organism evidence="7 8">
    <name type="scientific">Streptomyces roseicoloratus</name>
    <dbReference type="NCBI Taxonomy" id="2508722"/>
    <lineage>
        <taxon>Bacteria</taxon>
        <taxon>Bacillati</taxon>
        <taxon>Actinomycetota</taxon>
        <taxon>Actinomycetes</taxon>
        <taxon>Kitasatosporales</taxon>
        <taxon>Streptomycetaceae</taxon>
        <taxon>Streptomyces</taxon>
    </lineage>
</organism>
<feature type="compositionally biased region" description="Basic and acidic residues" evidence="5">
    <location>
        <begin position="409"/>
        <end position="427"/>
    </location>
</feature>